<dbReference type="Proteomes" id="UP000238479">
    <property type="component" value="Chromosome 5"/>
</dbReference>
<dbReference type="EMBL" id="PDCK01000043">
    <property type="protein sequence ID" value="PRQ31531.1"/>
    <property type="molecule type" value="Genomic_DNA"/>
</dbReference>
<gene>
    <name evidence="1" type="ORF">RchiOBHm_Chr5g0036501</name>
</gene>
<dbReference type="Gramene" id="PRQ31531">
    <property type="protein sequence ID" value="PRQ31531"/>
    <property type="gene ID" value="RchiOBHm_Chr5g0036501"/>
</dbReference>
<accession>A0A2P6QBH6</accession>
<name>A0A2P6QBH6_ROSCH</name>
<dbReference type="AlphaFoldDB" id="A0A2P6QBH6"/>
<protein>
    <submittedName>
        <fullName evidence="1">Uncharacterized protein</fullName>
    </submittedName>
</protein>
<evidence type="ECO:0000313" key="2">
    <source>
        <dbReference type="Proteomes" id="UP000238479"/>
    </source>
</evidence>
<evidence type="ECO:0000313" key="1">
    <source>
        <dbReference type="EMBL" id="PRQ31531.1"/>
    </source>
</evidence>
<comment type="caution">
    <text evidence="1">The sequence shown here is derived from an EMBL/GenBank/DDBJ whole genome shotgun (WGS) entry which is preliminary data.</text>
</comment>
<keyword evidence="2" id="KW-1185">Reference proteome</keyword>
<proteinExistence type="predicted"/>
<sequence>MDYCTCVHLYASYLEERLDCFSILKYDVQKDHLVAGKIAKLYAAITNGIVNLVNNAGLGFLCAQ</sequence>
<organism evidence="1 2">
    <name type="scientific">Rosa chinensis</name>
    <name type="common">China rose</name>
    <dbReference type="NCBI Taxonomy" id="74649"/>
    <lineage>
        <taxon>Eukaryota</taxon>
        <taxon>Viridiplantae</taxon>
        <taxon>Streptophyta</taxon>
        <taxon>Embryophyta</taxon>
        <taxon>Tracheophyta</taxon>
        <taxon>Spermatophyta</taxon>
        <taxon>Magnoliopsida</taxon>
        <taxon>eudicotyledons</taxon>
        <taxon>Gunneridae</taxon>
        <taxon>Pentapetalae</taxon>
        <taxon>rosids</taxon>
        <taxon>fabids</taxon>
        <taxon>Rosales</taxon>
        <taxon>Rosaceae</taxon>
        <taxon>Rosoideae</taxon>
        <taxon>Rosoideae incertae sedis</taxon>
        <taxon>Rosa</taxon>
    </lineage>
</organism>
<reference evidence="1 2" key="1">
    <citation type="journal article" date="2018" name="Nat. Genet.">
        <title>The Rosa genome provides new insights in the design of modern roses.</title>
        <authorList>
            <person name="Bendahmane M."/>
        </authorList>
    </citation>
    <scope>NUCLEOTIDE SEQUENCE [LARGE SCALE GENOMIC DNA]</scope>
    <source>
        <strain evidence="2">cv. Old Blush</strain>
    </source>
</reference>